<sequence length="76" mass="9111">MDNGIEDKKSTICKLCLDVREVEEHRKIQKDCLEYSFFIALSIDSEPRKVNSESDFHENPMDKRKKIRRFISFMIK</sequence>
<gene>
    <name evidence="1" type="ORF">LCGC14_0487890</name>
</gene>
<dbReference type="AlphaFoldDB" id="A0A0F9UUG8"/>
<reference evidence="1" key="1">
    <citation type="journal article" date="2015" name="Nature">
        <title>Complex archaea that bridge the gap between prokaryotes and eukaryotes.</title>
        <authorList>
            <person name="Spang A."/>
            <person name="Saw J.H."/>
            <person name="Jorgensen S.L."/>
            <person name="Zaremba-Niedzwiedzka K."/>
            <person name="Martijn J."/>
            <person name="Lind A.E."/>
            <person name="van Eijk R."/>
            <person name="Schleper C."/>
            <person name="Guy L."/>
            <person name="Ettema T.J."/>
        </authorList>
    </citation>
    <scope>NUCLEOTIDE SEQUENCE</scope>
</reference>
<name>A0A0F9UUG8_9ZZZZ</name>
<comment type="caution">
    <text evidence="1">The sequence shown here is derived from an EMBL/GenBank/DDBJ whole genome shotgun (WGS) entry which is preliminary data.</text>
</comment>
<organism evidence="1">
    <name type="scientific">marine sediment metagenome</name>
    <dbReference type="NCBI Taxonomy" id="412755"/>
    <lineage>
        <taxon>unclassified sequences</taxon>
        <taxon>metagenomes</taxon>
        <taxon>ecological metagenomes</taxon>
    </lineage>
</organism>
<evidence type="ECO:0000313" key="1">
    <source>
        <dbReference type="EMBL" id="KKN64801.1"/>
    </source>
</evidence>
<proteinExistence type="predicted"/>
<accession>A0A0F9UUG8</accession>
<dbReference type="EMBL" id="LAZR01000543">
    <property type="protein sequence ID" value="KKN64801.1"/>
    <property type="molecule type" value="Genomic_DNA"/>
</dbReference>
<protein>
    <submittedName>
        <fullName evidence="1">Uncharacterized protein</fullName>
    </submittedName>
</protein>